<comment type="caution">
    <text evidence="3">The sequence shown here is derived from an EMBL/GenBank/DDBJ whole genome shotgun (WGS) entry which is preliminary data.</text>
</comment>
<dbReference type="RefSeq" id="WP_226608215.1">
    <property type="nucleotide sequence ID" value="NZ_JAJAQI010000014.1"/>
</dbReference>
<feature type="region of interest" description="Disordered" evidence="2">
    <location>
        <begin position="1"/>
        <end position="39"/>
    </location>
</feature>
<keyword evidence="4" id="KW-1185">Reference proteome</keyword>
<feature type="compositionally biased region" description="Basic residues" evidence="2">
    <location>
        <begin position="1"/>
        <end position="11"/>
    </location>
</feature>
<accession>A0A9X1L7R0</accession>
<dbReference type="Proteomes" id="UP001139311">
    <property type="component" value="Unassembled WGS sequence"/>
</dbReference>
<evidence type="ECO:0000256" key="1">
    <source>
        <dbReference type="ARBA" id="ARBA00022729"/>
    </source>
</evidence>
<dbReference type="PANTHER" id="PTHR46580">
    <property type="entry name" value="SENSOR KINASE-RELATED"/>
    <property type="match status" value="1"/>
</dbReference>
<evidence type="ECO:0000256" key="2">
    <source>
        <dbReference type="SAM" id="MobiDB-lite"/>
    </source>
</evidence>
<reference evidence="3" key="1">
    <citation type="submission" date="2021-10" db="EMBL/GenBank/DDBJ databases">
        <title>Roseicella aerolatum sp. nov., isolated from aerosols of e-waste dismantling site.</title>
        <authorList>
            <person name="Qin T."/>
        </authorList>
    </citation>
    <scope>NUCLEOTIDE SEQUENCE</scope>
    <source>
        <strain evidence="3">GB24</strain>
    </source>
</reference>
<dbReference type="PANTHER" id="PTHR46580:SF4">
    <property type="entry name" value="ATP_GTP-BINDING PROTEIN"/>
    <property type="match status" value="1"/>
</dbReference>
<sequence>MDRRVSGHVRGHGIPECGGRHGASLPDHDRSADPNDPPAAIDAVVLNTRASWAYFADGGGQFAAVANLGAGPAATTGKVVLADTDGDGDLDVTLAHRPHATEVWLNQGGRNFTLASELGMGVAAALADLDGDRRVDLLIADRDASIIRLGDGRGQFRDSGQRLAGIGEEGDAALADLDQDGAPDAILVHGSGPGAVYLNDGQGQLTDTGQRLPAALSLAIGDLDGDGLPDLFLGRASEDQVWFNDGTGRFADSGQRLSGAAGSRDVALGDVDGDGSLDAVTASSDPGPVVYLNDGAGRLRPGQDIAVGPAEMVGVALADLNGDGALDLFFANYAGFNQVWYNDGTGRFTDSGLRIASDRNLDVALGELDGPAVTPSVPGPGPELF</sequence>
<dbReference type="EMBL" id="JAJAQI010000014">
    <property type="protein sequence ID" value="MCB4822251.1"/>
    <property type="molecule type" value="Genomic_DNA"/>
</dbReference>
<keyword evidence="1" id="KW-0732">Signal</keyword>
<gene>
    <name evidence="3" type="ORF">LHA35_10955</name>
</gene>
<dbReference type="Gene3D" id="2.130.10.130">
    <property type="entry name" value="Integrin alpha, N-terminal"/>
    <property type="match status" value="1"/>
</dbReference>
<protein>
    <submittedName>
        <fullName evidence="3">VCBS repeat-containing protein</fullName>
    </submittedName>
</protein>
<dbReference type="Pfam" id="PF13517">
    <property type="entry name" value="FG-GAP_3"/>
    <property type="match status" value="3"/>
</dbReference>
<proteinExistence type="predicted"/>
<organism evidence="3 4">
    <name type="scientific">Roseicella aerolata</name>
    <dbReference type="NCBI Taxonomy" id="2883479"/>
    <lineage>
        <taxon>Bacteria</taxon>
        <taxon>Pseudomonadati</taxon>
        <taxon>Pseudomonadota</taxon>
        <taxon>Alphaproteobacteria</taxon>
        <taxon>Acetobacterales</taxon>
        <taxon>Roseomonadaceae</taxon>
        <taxon>Roseicella</taxon>
    </lineage>
</organism>
<dbReference type="InterPro" id="IPR028994">
    <property type="entry name" value="Integrin_alpha_N"/>
</dbReference>
<evidence type="ECO:0000313" key="4">
    <source>
        <dbReference type="Proteomes" id="UP001139311"/>
    </source>
</evidence>
<name>A0A9X1L7R0_9PROT</name>
<dbReference type="AlphaFoldDB" id="A0A9X1L7R0"/>
<dbReference type="InterPro" id="IPR013517">
    <property type="entry name" value="FG-GAP"/>
</dbReference>
<evidence type="ECO:0000313" key="3">
    <source>
        <dbReference type="EMBL" id="MCB4822251.1"/>
    </source>
</evidence>
<dbReference type="SUPFAM" id="SSF69318">
    <property type="entry name" value="Integrin alpha N-terminal domain"/>
    <property type="match status" value="1"/>
</dbReference>